<dbReference type="InterPro" id="IPR000362">
    <property type="entry name" value="Fumarate_lyase_fam"/>
</dbReference>
<proteinExistence type="predicted"/>
<dbReference type="SUPFAM" id="SSF48557">
    <property type="entry name" value="L-aspartase-like"/>
    <property type="match status" value="1"/>
</dbReference>
<dbReference type="RefSeq" id="WP_124080006.1">
    <property type="nucleotide sequence ID" value="NZ_UWPJ01000019.1"/>
</dbReference>
<dbReference type="AlphaFoldDB" id="A0A3P4B3J8"/>
<dbReference type="PANTHER" id="PTHR43172">
    <property type="entry name" value="ADENYLOSUCCINATE LYASE"/>
    <property type="match status" value="1"/>
</dbReference>
<dbReference type="OrthoDB" id="9768878at2"/>
<dbReference type="Gene3D" id="1.10.40.30">
    <property type="entry name" value="Fumarase/aspartase (C-terminal domain)"/>
    <property type="match status" value="1"/>
</dbReference>
<dbReference type="InterPro" id="IPR020557">
    <property type="entry name" value="Fumarate_lyase_CS"/>
</dbReference>
<dbReference type="InterPro" id="IPR019468">
    <property type="entry name" value="AdenyloSucc_lyase_C"/>
</dbReference>
<dbReference type="GO" id="GO:0044208">
    <property type="term" value="P:'de novo' AMP biosynthetic process"/>
    <property type="evidence" value="ECO:0007669"/>
    <property type="project" value="TreeGrafter"/>
</dbReference>
<dbReference type="GO" id="GO:0004018">
    <property type="term" value="F:N6-(1,2-dicarboxyethyl)AMP AMP-lyase (fumarate-forming) activity"/>
    <property type="evidence" value="ECO:0007669"/>
    <property type="project" value="TreeGrafter"/>
</dbReference>
<dbReference type="PANTHER" id="PTHR43172:SF1">
    <property type="entry name" value="ADENYLOSUCCINATE LYASE"/>
    <property type="match status" value="1"/>
</dbReference>
<dbReference type="PROSITE" id="PS00163">
    <property type="entry name" value="FUMARATE_LYASES"/>
    <property type="match status" value="1"/>
</dbReference>
<sequence>MPANDTPQDPQEIYTPHGTQRLLMRYEAALARVQARRGIIPEQAAREIERTASPDFVSPETVAEVRKEAGHPMVSLIRAWSTVLQGDAAQWLHYGATTQDAMDTVQLLQLRMATRCVAAQMRQAESALLRLAAEHRATPMIGRTVGRHALPITFGLKVASWMTENRRSIERLDSWRRRSDTGMLSGAVGTYAALGDDALSLEAEVLREFGVGAPLATDWKGSRDIHAEFGALASIAAGTWRRIAQEIFLLQGDDLREVEDPSGFVGSSTMPHKANPDNARHVVAIARRIGREAGVLLDWMVSIHERDQISNADSLGAVATDLGRMMAIAVRMVENLVVLPDNMRSNIGRTQGLIMAEPAMFLLGTQIGKQNAHGLVRRVAAQARHSGRSLVDELRDAPEVRALAQPPDLDSLADPTRYIGQSVAVVDRAVAAIEAARAAESAQPEA</sequence>
<reference evidence="3 4" key="1">
    <citation type="submission" date="2018-10" db="EMBL/GenBank/DDBJ databases">
        <authorList>
            <person name="Criscuolo A."/>
        </authorList>
    </citation>
    <scope>NUCLEOTIDE SEQUENCE [LARGE SCALE GENOMIC DNA]</scope>
    <source>
        <strain evidence="3">DnA1</strain>
    </source>
</reference>
<protein>
    <submittedName>
        <fullName evidence="3">3-carboxy-cis,cis-muconate cycloisomerase</fullName>
        <ecNumber evidence="3">5.5.1.2</ecNumber>
    </submittedName>
</protein>
<organism evidence="3 4">
    <name type="scientific">Pigmentiphaga humi</name>
    <dbReference type="NCBI Taxonomy" id="2478468"/>
    <lineage>
        <taxon>Bacteria</taxon>
        <taxon>Pseudomonadati</taxon>
        <taxon>Pseudomonadota</taxon>
        <taxon>Betaproteobacteria</taxon>
        <taxon>Burkholderiales</taxon>
        <taxon>Alcaligenaceae</taxon>
        <taxon>Pigmentiphaga</taxon>
    </lineage>
</organism>
<name>A0A3P4B3J8_9BURK</name>
<dbReference type="EC" id="5.5.1.2" evidence="3"/>
<dbReference type="SMART" id="SM00998">
    <property type="entry name" value="ADSL_C"/>
    <property type="match status" value="1"/>
</dbReference>
<evidence type="ECO:0000256" key="1">
    <source>
        <dbReference type="ARBA" id="ARBA00023239"/>
    </source>
</evidence>
<dbReference type="GO" id="GO:0005829">
    <property type="term" value="C:cytosol"/>
    <property type="evidence" value="ECO:0007669"/>
    <property type="project" value="TreeGrafter"/>
</dbReference>
<dbReference type="Proteomes" id="UP000277294">
    <property type="component" value="Unassembled WGS sequence"/>
</dbReference>
<evidence type="ECO:0000259" key="2">
    <source>
        <dbReference type="SMART" id="SM00998"/>
    </source>
</evidence>
<dbReference type="PRINTS" id="PR00145">
    <property type="entry name" value="ARGSUCLYASE"/>
</dbReference>
<dbReference type="Pfam" id="PF00206">
    <property type="entry name" value="Lyase_1"/>
    <property type="match status" value="1"/>
</dbReference>
<keyword evidence="3" id="KW-0413">Isomerase</keyword>
<evidence type="ECO:0000313" key="3">
    <source>
        <dbReference type="EMBL" id="VCU70491.1"/>
    </source>
</evidence>
<evidence type="ECO:0000313" key="4">
    <source>
        <dbReference type="Proteomes" id="UP000277294"/>
    </source>
</evidence>
<dbReference type="GO" id="GO:0070626">
    <property type="term" value="F:(S)-2-(5-amino-1-(5-phospho-D-ribosyl)imidazole-4-carboxamido) succinate lyase (fumarate-forming) activity"/>
    <property type="evidence" value="ECO:0007669"/>
    <property type="project" value="TreeGrafter"/>
</dbReference>
<accession>A0A3P4B3J8</accession>
<feature type="domain" description="Adenylosuccinate lyase C-terminal" evidence="2">
    <location>
        <begin position="351"/>
        <end position="430"/>
    </location>
</feature>
<dbReference type="Pfam" id="PF10397">
    <property type="entry name" value="ADSL_C"/>
    <property type="match status" value="1"/>
</dbReference>
<dbReference type="EMBL" id="UWPJ01000019">
    <property type="protein sequence ID" value="VCU70491.1"/>
    <property type="molecule type" value="Genomic_DNA"/>
</dbReference>
<dbReference type="Gene3D" id="1.20.200.10">
    <property type="entry name" value="Fumarase/aspartase (Central domain)"/>
    <property type="match status" value="1"/>
</dbReference>
<dbReference type="GO" id="GO:0047472">
    <property type="term" value="F:3-carboxy-cis,cis-muconate cycloisomerase activity"/>
    <property type="evidence" value="ECO:0007669"/>
    <property type="project" value="UniProtKB-EC"/>
</dbReference>
<dbReference type="InterPro" id="IPR008948">
    <property type="entry name" value="L-Aspartase-like"/>
</dbReference>
<gene>
    <name evidence="3" type="primary">pcaB_2</name>
    <name evidence="3" type="ORF">PIGHUM_02563</name>
</gene>
<keyword evidence="1" id="KW-0456">Lyase</keyword>
<dbReference type="PRINTS" id="PR00149">
    <property type="entry name" value="FUMRATELYASE"/>
</dbReference>
<dbReference type="InterPro" id="IPR022761">
    <property type="entry name" value="Fumarate_lyase_N"/>
</dbReference>
<keyword evidence="4" id="KW-1185">Reference proteome</keyword>